<dbReference type="AlphaFoldDB" id="A0AAD4AH12"/>
<accession>A0AAD4AH12</accession>
<evidence type="ECO:0000313" key="2">
    <source>
        <dbReference type="EMBL" id="KAF7768943.1"/>
    </source>
</evidence>
<dbReference type="PANTHER" id="PTHR10224">
    <property type="entry name" value="ES1 PROTEIN HOMOLOG, MITOCHONDRIAL"/>
    <property type="match status" value="1"/>
</dbReference>
<organism evidence="2 3">
    <name type="scientific">Pseudoalteromonas citrea</name>
    <dbReference type="NCBI Taxonomy" id="43655"/>
    <lineage>
        <taxon>Bacteria</taxon>
        <taxon>Pseudomonadati</taxon>
        <taxon>Pseudomonadota</taxon>
        <taxon>Gammaproteobacteria</taxon>
        <taxon>Alteromonadales</taxon>
        <taxon>Pseudoalteromonadaceae</taxon>
        <taxon>Pseudoalteromonas</taxon>
    </lineage>
</organism>
<dbReference type="Gene3D" id="3.40.50.880">
    <property type="match status" value="1"/>
</dbReference>
<evidence type="ECO:0000313" key="3">
    <source>
        <dbReference type="Proteomes" id="UP000016487"/>
    </source>
</evidence>
<dbReference type="CDD" id="cd03133">
    <property type="entry name" value="GATase1_ES1"/>
    <property type="match status" value="1"/>
</dbReference>
<dbReference type="GO" id="GO:0016829">
    <property type="term" value="F:lyase activity"/>
    <property type="evidence" value="ECO:0007669"/>
    <property type="project" value="UniProtKB-UniRule"/>
</dbReference>
<reference evidence="2" key="2">
    <citation type="submission" date="2015-03" db="EMBL/GenBank/DDBJ databases">
        <title>Genome sequence of Pseudoalteromonas citrea.</title>
        <authorList>
            <person name="Xie B.-B."/>
            <person name="Rong J.-C."/>
            <person name="Qin Q.-L."/>
            <person name="Zhang Y.-Z."/>
        </authorList>
    </citation>
    <scope>NUCLEOTIDE SEQUENCE</scope>
    <source>
        <strain evidence="2">DSM 8771</strain>
    </source>
</reference>
<dbReference type="PIRSF" id="PIRSF006320">
    <property type="entry name" value="Elb2"/>
    <property type="match status" value="1"/>
</dbReference>
<comment type="catalytic activity">
    <reaction evidence="1">
        <text>glyoxal + H2O = glycolate + H(+)</text>
        <dbReference type="Rhea" id="RHEA:51672"/>
        <dbReference type="ChEBI" id="CHEBI:15377"/>
        <dbReference type="ChEBI" id="CHEBI:15378"/>
        <dbReference type="ChEBI" id="CHEBI:29805"/>
        <dbReference type="ChEBI" id="CHEBI:34779"/>
    </reaction>
</comment>
<proteinExistence type="inferred from homology"/>
<gene>
    <name evidence="2" type="ORF">PCIT_a3473</name>
</gene>
<dbReference type="Proteomes" id="UP000016487">
    <property type="component" value="Unassembled WGS sequence"/>
</dbReference>
<dbReference type="InterPro" id="IPR026041">
    <property type="entry name" value="ElbB"/>
</dbReference>
<comment type="caution">
    <text evidence="2">The sequence shown here is derived from an EMBL/GenBank/DDBJ whole genome shotgun (WGS) entry which is preliminary data.</text>
</comment>
<dbReference type="InterPro" id="IPR029062">
    <property type="entry name" value="Class_I_gatase-like"/>
</dbReference>
<dbReference type="RefSeq" id="WP_010365515.1">
    <property type="nucleotide sequence ID" value="NZ_AHBZ03000022.1"/>
</dbReference>
<dbReference type="NCBIfam" id="NF008747">
    <property type="entry name" value="PRK11780.1"/>
    <property type="match status" value="1"/>
</dbReference>
<keyword evidence="1" id="KW-0456">Lyase</keyword>
<comment type="similarity">
    <text evidence="1">Belongs to the peptidase C56 family.</text>
</comment>
<dbReference type="SUPFAM" id="SSF52317">
    <property type="entry name" value="Class I glutamine amidotransferase-like"/>
    <property type="match status" value="1"/>
</dbReference>
<protein>
    <recommendedName>
        <fullName evidence="1">Glyoxalase</fullName>
    </recommendedName>
</protein>
<name>A0AAD4AH12_9GAMM</name>
<evidence type="ECO:0000256" key="1">
    <source>
        <dbReference type="PIRNR" id="PIRNR006320"/>
    </source>
</evidence>
<dbReference type="EMBL" id="AHBZ03000022">
    <property type="protein sequence ID" value="KAF7768943.1"/>
    <property type="molecule type" value="Genomic_DNA"/>
</dbReference>
<dbReference type="PANTHER" id="PTHR10224:SF12">
    <property type="entry name" value="GLYOXALASE ELBB"/>
    <property type="match status" value="1"/>
</dbReference>
<sequence length="216" mass="23027">MKKIAIIISGCGVFDGAEIHETVLTMLHIEQLGAQYQCFAPDLAQHHVINHINGEEQQESRNVLIEAARIARGDIHDLATLNISDFDALVVPGGFGVAKNLSDFAFNGADSKILDTFKETCQNFSAQKKPIAYLCIAPALIGHIHPSGTVATIGNDINTAKAAEALGIKHVPCSATDIVVDSEHKVISTPAYMLANSISEASNGIAKAIQQLIDMT</sequence>
<reference evidence="2" key="1">
    <citation type="journal article" date="2012" name="J. Bacteriol.">
        <title>Genome sequences of type strains of seven species of the marine bacterium Pseudoalteromonas.</title>
        <authorList>
            <person name="Xie B.B."/>
            <person name="Shu Y.L."/>
            <person name="Qin Q.L."/>
            <person name="Rong J.C."/>
            <person name="Zhang X.Y."/>
            <person name="Chen X.L."/>
            <person name="Shi M."/>
            <person name="He H.L."/>
            <person name="Zhou B.C."/>
            <person name="Zhang Y.Z."/>
        </authorList>
    </citation>
    <scope>NUCLEOTIDE SEQUENCE</scope>
    <source>
        <strain evidence="2">DSM 8771</strain>
    </source>
</reference>
<comment type="function">
    <text evidence="1">Displays glyoxalase activity, catalyzing the conversion of glyoxal to glycolate.</text>
</comment>